<evidence type="ECO:0000259" key="3">
    <source>
        <dbReference type="Pfam" id="PF13579"/>
    </source>
</evidence>
<dbReference type="InterPro" id="IPR028098">
    <property type="entry name" value="Glyco_trans_4-like_N"/>
</dbReference>
<proteinExistence type="predicted"/>
<accession>K5CXE0</accession>
<evidence type="ECO:0000256" key="1">
    <source>
        <dbReference type="ARBA" id="ARBA00022676"/>
    </source>
</evidence>
<keyword evidence="1" id="KW-0328">Glycosyltransferase</keyword>
<evidence type="ECO:0000256" key="2">
    <source>
        <dbReference type="ARBA" id="ARBA00022679"/>
    </source>
</evidence>
<evidence type="ECO:0000313" key="5">
    <source>
        <dbReference type="Proteomes" id="UP000007993"/>
    </source>
</evidence>
<dbReference type="GO" id="GO:0016757">
    <property type="term" value="F:glycosyltransferase activity"/>
    <property type="evidence" value="ECO:0007669"/>
    <property type="project" value="UniProtKB-KW"/>
</dbReference>
<name>K5CXE0_RHOBT</name>
<dbReference type="SUPFAM" id="SSF53756">
    <property type="entry name" value="UDP-Glycosyltransferase/glycogen phosphorylase"/>
    <property type="match status" value="1"/>
</dbReference>
<feature type="domain" description="Glycosyltransferase subfamily 4-like N-terminal" evidence="3">
    <location>
        <begin position="2"/>
        <end position="112"/>
    </location>
</feature>
<dbReference type="EMBL" id="AMCW01000170">
    <property type="protein sequence ID" value="EKJ98731.1"/>
    <property type="molecule type" value="Genomic_DNA"/>
</dbReference>
<keyword evidence="2 4" id="KW-0808">Transferase</keyword>
<comment type="caution">
    <text evidence="4">The sequence shown here is derived from an EMBL/GenBank/DDBJ whole genome shotgun (WGS) entry which is preliminary data.</text>
</comment>
<dbReference type="AlphaFoldDB" id="K5CXE0"/>
<dbReference type="PANTHER" id="PTHR12526">
    <property type="entry name" value="GLYCOSYLTRANSFERASE"/>
    <property type="match status" value="1"/>
</dbReference>
<organism evidence="4 5">
    <name type="scientific">Rhodopirellula baltica SH28</name>
    <dbReference type="NCBI Taxonomy" id="993517"/>
    <lineage>
        <taxon>Bacteria</taxon>
        <taxon>Pseudomonadati</taxon>
        <taxon>Planctomycetota</taxon>
        <taxon>Planctomycetia</taxon>
        <taxon>Pirellulales</taxon>
        <taxon>Pirellulaceae</taxon>
        <taxon>Rhodopirellula</taxon>
    </lineage>
</organism>
<dbReference type="Gene3D" id="3.40.50.2000">
    <property type="entry name" value="Glycogen Phosphorylase B"/>
    <property type="match status" value="2"/>
</dbReference>
<dbReference type="Pfam" id="PF13579">
    <property type="entry name" value="Glyco_trans_4_4"/>
    <property type="match status" value="1"/>
</dbReference>
<protein>
    <submittedName>
        <fullName evidence="4">Glycosyltransferase</fullName>
    </submittedName>
</protein>
<dbReference type="PATRIC" id="fig|993517.3.peg.6448"/>
<gene>
    <name evidence="4" type="ORF">RBSH_05954</name>
</gene>
<sequence length="317" mass="35001">MLTFLWLCLREIRNGNAELIHARSYIPAAVAMVAGRLTGIPFIFDMRALWPEELLTAGRLKRGSWVHKAIVWAERHCLKRAAAVVSLTDAAVVYLQRTYPEELRDQRIVVIPTCANLDRFIPSPGQRSGPPIYSCIGTVMSGWFRTDWLREFFAVVAEQAPSAEFEIVTRDDPQQVRDAVDPDGLLGNRLTVFPRAPEEMPATLQRHTASAMFFTQGLSKLGSSPTRMGEILGCGIPVVANEGVGDVAAMMESRGVGVLAPDASREAMLATWNELKKLLLDSALPMRCQTAAEEVFSLHSGTAKYREIYKRILASAG</sequence>
<dbReference type="Proteomes" id="UP000007993">
    <property type="component" value="Unassembled WGS sequence"/>
</dbReference>
<reference evidence="4 5" key="1">
    <citation type="journal article" date="2013" name="Mar. Genomics">
        <title>Expression of sulfatases in Rhodopirellula baltica and the diversity of sulfatases in the genus Rhodopirellula.</title>
        <authorList>
            <person name="Wegner C.E."/>
            <person name="Richter-Heitmann T."/>
            <person name="Klindworth A."/>
            <person name="Klockow C."/>
            <person name="Richter M."/>
            <person name="Achstetter T."/>
            <person name="Glockner F.O."/>
            <person name="Harder J."/>
        </authorList>
    </citation>
    <scope>NUCLEOTIDE SEQUENCE [LARGE SCALE GENOMIC DNA]</scope>
    <source>
        <strain evidence="4 5">SH28</strain>
    </source>
</reference>
<evidence type="ECO:0000313" key="4">
    <source>
        <dbReference type="EMBL" id="EKJ98731.1"/>
    </source>
</evidence>
<dbReference type="PANTHER" id="PTHR12526:SF510">
    <property type="entry name" value="D-INOSITOL 3-PHOSPHATE GLYCOSYLTRANSFERASE"/>
    <property type="match status" value="1"/>
</dbReference>